<evidence type="ECO:0000313" key="1">
    <source>
        <dbReference type="EMBL" id="EMS58868.1"/>
    </source>
</evidence>
<dbReference type="AlphaFoldDB" id="M7Z6P3"/>
<gene>
    <name evidence="1" type="ORF">TRIUR3_20273</name>
</gene>
<protein>
    <submittedName>
        <fullName evidence="1">Uncharacterized protein</fullName>
    </submittedName>
</protein>
<dbReference type="EMBL" id="KD127643">
    <property type="protein sequence ID" value="EMS58868.1"/>
    <property type="molecule type" value="Genomic_DNA"/>
</dbReference>
<organism evidence="1">
    <name type="scientific">Triticum urartu</name>
    <name type="common">Red wild einkorn</name>
    <name type="synonym">Crithodium urartu</name>
    <dbReference type="NCBI Taxonomy" id="4572"/>
    <lineage>
        <taxon>Eukaryota</taxon>
        <taxon>Viridiplantae</taxon>
        <taxon>Streptophyta</taxon>
        <taxon>Embryophyta</taxon>
        <taxon>Tracheophyta</taxon>
        <taxon>Spermatophyta</taxon>
        <taxon>Magnoliopsida</taxon>
        <taxon>Liliopsida</taxon>
        <taxon>Poales</taxon>
        <taxon>Poaceae</taxon>
        <taxon>BOP clade</taxon>
        <taxon>Pooideae</taxon>
        <taxon>Triticodae</taxon>
        <taxon>Triticeae</taxon>
        <taxon>Triticinae</taxon>
        <taxon>Triticum</taxon>
    </lineage>
</organism>
<name>M7Z6P3_TRIUA</name>
<proteinExistence type="predicted"/>
<sequence>MGSRCSKREPLITSGLRRTCLARVMLVHEACPRICGRVLAEVQNCYAVLAVTVI</sequence>
<accession>M7Z6P3</accession>
<reference evidence="1" key="1">
    <citation type="journal article" date="2013" name="Nature">
        <title>Draft genome of the wheat A-genome progenitor Triticum urartu.</title>
        <authorList>
            <person name="Ling H.Q."/>
            <person name="Zhao S."/>
            <person name="Liu D."/>
            <person name="Wang J."/>
            <person name="Sun H."/>
            <person name="Zhang C."/>
            <person name="Fan H."/>
            <person name="Li D."/>
            <person name="Dong L."/>
            <person name="Tao Y."/>
            <person name="Gao C."/>
            <person name="Wu H."/>
            <person name="Li Y."/>
            <person name="Cui Y."/>
            <person name="Guo X."/>
            <person name="Zheng S."/>
            <person name="Wang B."/>
            <person name="Yu K."/>
            <person name="Liang Q."/>
            <person name="Yang W."/>
            <person name="Lou X."/>
            <person name="Chen J."/>
            <person name="Feng M."/>
            <person name="Jian J."/>
            <person name="Zhang X."/>
            <person name="Luo G."/>
            <person name="Jiang Y."/>
            <person name="Liu J."/>
            <person name="Wang Z."/>
            <person name="Sha Y."/>
            <person name="Zhang B."/>
            <person name="Wu H."/>
            <person name="Tang D."/>
            <person name="Shen Q."/>
            <person name="Xue P."/>
            <person name="Zou S."/>
            <person name="Wang X."/>
            <person name="Liu X."/>
            <person name="Wang F."/>
            <person name="Yang Y."/>
            <person name="An X."/>
            <person name="Dong Z."/>
            <person name="Zhang K."/>
            <person name="Zhang X."/>
            <person name="Luo M.C."/>
            <person name="Dvorak J."/>
            <person name="Tong Y."/>
            <person name="Wang J."/>
            <person name="Yang H."/>
            <person name="Li Z."/>
            <person name="Wang D."/>
            <person name="Zhang A."/>
            <person name="Wang J."/>
        </authorList>
    </citation>
    <scope>NUCLEOTIDE SEQUENCE</scope>
</reference>